<dbReference type="Proteomes" id="UP000050761">
    <property type="component" value="Unassembled WGS sequence"/>
</dbReference>
<reference evidence="4" key="2">
    <citation type="submission" date="2019-09" db="UniProtKB">
        <authorList>
            <consortium name="WormBaseParasite"/>
        </authorList>
    </citation>
    <scope>IDENTIFICATION</scope>
</reference>
<evidence type="ECO:0000313" key="4">
    <source>
        <dbReference type="WBParaSite" id="HPBE_0001158201-mRNA-1"/>
    </source>
</evidence>
<dbReference type="SUPFAM" id="SSF81321">
    <property type="entry name" value="Family A G protein-coupled receptor-like"/>
    <property type="match status" value="1"/>
</dbReference>
<gene>
    <name evidence="2" type="ORF">HPBE_LOCUS11583</name>
</gene>
<dbReference type="EMBL" id="UZAH01027157">
    <property type="protein sequence ID" value="VDO89138.1"/>
    <property type="molecule type" value="Genomic_DNA"/>
</dbReference>
<dbReference type="PANTHER" id="PTHR23017">
    <property type="entry name" value="SERPENTINE RECEPTOR, CLASS X"/>
    <property type="match status" value="1"/>
</dbReference>
<accession>A0A183FTX8</accession>
<protein>
    <submittedName>
        <fullName evidence="4">7TM_GPCR_Srx domain-containing protein</fullName>
    </submittedName>
</protein>
<dbReference type="PANTHER" id="PTHR23017:SF19">
    <property type="entry name" value="7TM GPCR SERPENTINE RECEPTOR CLASS X (SRX) DOMAIN-CONTAINING PROTEIN"/>
    <property type="match status" value="1"/>
</dbReference>
<feature type="domain" description="7TM GPCR serpentine receptor class x (Srx)" evidence="1">
    <location>
        <begin position="23"/>
        <end position="128"/>
    </location>
</feature>
<dbReference type="OrthoDB" id="5825164at2759"/>
<proteinExistence type="predicted"/>
<dbReference type="Gene3D" id="1.20.1070.10">
    <property type="entry name" value="Rhodopsin 7-helix transmembrane proteins"/>
    <property type="match status" value="1"/>
</dbReference>
<dbReference type="WBParaSite" id="HPBE_0001158201-mRNA-1">
    <property type="protein sequence ID" value="HPBE_0001158201-mRNA-1"/>
    <property type="gene ID" value="HPBE_0001158201"/>
</dbReference>
<evidence type="ECO:0000313" key="2">
    <source>
        <dbReference type="EMBL" id="VDO89138.1"/>
    </source>
</evidence>
<name>A0A183FTX8_HELPZ</name>
<accession>A0A3P8CM46</accession>
<evidence type="ECO:0000259" key="1">
    <source>
        <dbReference type="Pfam" id="PF10328"/>
    </source>
</evidence>
<dbReference type="Pfam" id="PF10328">
    <property type="entry name" value="7TM_GPCR_Srx"/>
    <property type="match status" value="1"/>
</dbReference>
<reference evidence="2 3" key="1">
    <citation type="submission" date="2018-11" db="EMBL/GenBank/DDBJ databases">
        <authorList>
            <consortium name="Pathogen Informatics"/>
        </authorList>
    </citation>
    <scope>NUCLEOTIDE SEQUENCE [LARGE SCALE GENOMIC DNA]</scope>
</reference>
<keyword evidence="3" id="KW-1185">Reference proteome</keyword>
<dbReference type="InterPro" id="IPR019430">
    <property type="entry name" value="7TM_GPCR_serpentine_rcpt_Srx"/>
</dbReference>
<evidence type="ECO:0000313" key="3">
    <source>
        <dbReference type="Proteomes" id="UP000050761"/>
    </source>
</evidence>
<organism evidence="3 4">
    <name type="scientific">Heligmosomoides polygyrus</name>
    <name type="common">Parasitic roundworm</name>
    <dbReference type="NCBI Taxonomy" id="6339"/>
    <lineage>
        <taxon>Eukaryota</taxon>
        <taxon>Metazoa</taxon>
        <taxon>Ecdysozoa</taxon>
        <taxon>Nematoda</taxon>
        <taxon>Chromadorea</taxon>
        <taxon>Rhabditida</taxon>
        <taxon>Rhabditina</taxon>
        <taxon>Rhabditomorpha</taxon>
        <taxon>Strongyloidea</taxon>
        <taxon>Heligmosomidae</taxon>
        <taxon>Heligmosomoides</taxon>
    </lineage>
</organism>
<dbReference type="AlphaFoldDB" id="A0A183FTX8"/>
<sequence>MRCVRVSTTTLNSNSCNWKFSQISLFGSLGNWLVATTALRIPAIKNSFGQLLTSQSTAEALLCSAFAFVYSPMVFSPRKEMESDIRFLKSASGMIGMSLTVCYDVCIFSHLLIASNRLVAICLPMHYDNCAIEYGEDMWTFVFKETKVKCLV</sequence>